<sequence>MTSLDIPMHDDPSSQTHPPPASSFTEATTLADLSSSSVMSGSSTLSPPPHHRQDAPPPSWGTMPNGHEETPSTEHVELDEIRPPPKHFRADELPPSPPLTRVGTNESTSGDAIPHQDAEVTLEVVEVDVTDDWHPLENDASFSRDDDLSADDSHSASNDEKRTVPPRKDRVEHLRLEFRAASPQPWDLVDPPLDNNEHLASDNYSTLASRNFTTLQKNSRKRPLIPHSSYYFGPPPPDAAYGSLPTGQIGVHHPREIVRIERDFGGGELIQFSSIYPIELDGRITPTQFLETINDINEILISAHSVRHSFLYNFLAVVTLQISSLFLSSHYEKEMQRLQHLIEDLNVQLYNPVGLNILWPRKVAFLFLEIEYY</sequence>
<evidence type="ECO:0000313" key="1">
    <source>
        <dbReference type="EMBL" id="KAH7926190.1"/>
    </source>
</evidence>
<evidence type="ECO:0000313" key="2">
    <source>
        <dbReference type="Proteomes" id="UP000790709"/>
    </source>
</evidence>
<proteinExistence type="predicted"/>
<reference evidence="1" key="1">
    <citation type="journal article" date="2021" name="New Phytol.">
        <title>Evolutionary innovations through gain and loss of genes in the ectomycorrhizal Boletales.</title>
        <authorList>
            <person name="Wu G."/>
            <person name="Miyauchi S."/>
            <person name="Morin E."/>
            <person name="Kuo A."/>
            <person name="Drula E."/>
            <person name="Varga T."/>
            <person name="Kohler A."/>
            <person name="Feng B."/>
            <person name="Cao Y."/>
            <person name="Lipzen A."/>
            <person name="Daum C."/>
            <person name="Hundley H."/>
            <person name="Pangilinan J."/>
            <person name="Johnson J."/>
            <person name="Barry K."/>
            <person name="LaButti K."/>
            <person name="Ng V."/>
            <person name="Ahrendt S."/>
            <person name="Min B."/>
            <person name="Choi I.G."/>
            <person name="Park H."/>
            <person name="Plett J.M."/>
            <person name="Magnuson J."/>
            <person name="Spatafora J.W."/>
            <person name="Nagy L.G."/>
            <person name="Henrissat B."/>
            <person name="Grigoriev I.V."/>
            <person name="Yang Z.L."/>
            <person name="Xu J."/>
            <person name="Martin F.M."/>
        </authorList>
    </citation>
    <scope>NUCLEOTIDE SEQUENCE</scope>
    <source>
        <strain evidence="1">KUC20120723A-06</strain>
    </source>
</reference>
<name>A0ACB8BJZ9_9AGAM</name>
<gene>
    <name evidence="1" type="ORF">BV22DRAFT_1063427</name>
</gene>
<keyword evidence="2" id="KW-1185">Reference proteome</keyword>
<protein>
    <submittedName>
        <fullName evidence="1">Uncharacterized protein</fullName>
    </submittedName>
</protein>
<comment type="caution">
    <text evidence="1">The sequence shown here is derived from an EMBL/GenBank/DDBJ whole genome shotgun (WGS) entry which is preliminary data.</text>
</comment>
<dbReference type="EMBL" id="MU266387">
    <property type="protein sequence ID" value="KAH7926190.1"/>
    <property type="molecule type" value="Genomic_DNA"/>
</dbReference>
<dbReference type="Proteomes" id="UP000790709">
    <property type="component" value="Unassembled WGS sequence"/>
</dbReference>
<organism evidence="1 2">
    <name type="scientific">Leucogyrophana mollusca</name>
    <dbReference type="NCBI Taxonomy" id="85980"/>
    <lineage>
        <taxon>Eukaryota</taxon>
        <taxon>Fungi</taxon>
        <taxon>Dikarya</taxon>
        <taxon>Basidiomycota</taxon>
        <taxon>Agaricomycotina</taxon>
        <taxon>Agaricomycetes</taxon>
        <taxon>Agaricomycetidae</taxon>
        <taxon>Boletales</taxon>
        <taxon>Boletales incertae sedis</taxon>
        <taxon>Leucogyrophana</taxon>
    </lineage>
</organism>
<accession>A0ACB8BJZ9</accession>